<feature type="domain" description="tRNA synthetases class I catalytic" evidence="10">
    <location>
        <begin position="19"/>
        <end position="317"/>
    </location>
</feature>
<keyword evidence="1 9" id="KW-0436">Ligase</keyword>
<dbReference type="PRINTS" id="PR00983">
    <property type="entry name" value="TRNASYNTHCYS"/>
</dbReference>
<dbReference type="CDD" id="cd00672">
    <property type="entry name" value="CysRS_core"/>
    <property type="match status" value="1"/>
</dbReference>
<evidence type="ECO:0000313" key="12">
    <source>
        <dbReference type="EMBL" id="PVU68933.1"/>
    </source>
</evidence>
<reference evidence="12" key="1">
    <citation type="journal article" date="2015" name="Appl. Environ. Microbiol.">
        <title>Nanoarchaeota, Their Sulfolobales Host, and Nanoarchaeota Virus Distribution across Yellowstone National Park Hot Springs.</title>
        <authorList>
            <person name="Munson-McGee J.H."/>
            <person name="Field E.K."/>
            <person name="Bateson M."/>
            <person name="Rooney C."/>
            <person name="Stepanauskas R."/>
            <person name="Young M.J."/>
        </authorList>
    </citation>
    <scope>NUCLEOTIDE SEQUENCE [LARGE SCALE GENOMIC DNA]</scope>
    <source>
        <strain evidence="12">SCGC AB-777_F03</strain>
    </source>
</reference>
<dbReference type="GO" id="GO:0005524">
    <property type="term" value="F:ATP binding"/>
    <property type="evidence" value="ECO:0007669"/>
    <property type="project" value="UniProtKB-UniRule"/>
</dbReference>
<evidence type="ECO:0000256" key="7">
    <source>
        <dbReference type="ARBA" id="ARBA00023146"/>
    </source>
</evidence>
<evidence type="ECO:0000256" key="5">
    <source>
        <dbReference type="ARBA" id="ARBA00022840"/>
    </source>
</evidence>
<evidence type="ECO:0000256" key="4">
    <source>
        <dbReference type="ARBA" id="ARBA00022833"/>
    </source>
</evidence>
<dbReference type="GO" id="GO:0005737">
    <property type="term" value="C:cytoplasm"/>
    <property type="evidence" value="ECO:0007669"/>
    <property type="project" value="UniProtKB-SubCell"/>
</dbReference>
<evidence type="ECO:0000256" key="6">
    <source>
        <dbReference type="ARBA" id="ARBA00022917"/>
    </source>
</evidence>
<dbReference type="InterPro" id="IPR024909">
    <property type="entry name" value="Cys-tRNA/MSH_ligase"/>
</dbReference>
<reference evidence="12" key="2">
    <citation type="submission" date="2017-05" db="EMBL/GenBank/DDBJ databases">
        <authorList>
            <person name="Song R."/>
            <person name="Chenine A.L."/>
            <person name="Ruprecht R.M."/>
        </authorList>
    </citation>
    <scope>NUCLEOTIDE SEQUENCE</scope>
    <source>
        <strain evidence="12">SCGC AB-777_F03</strain>
    </source>
</reference>
<protein>
    <recommendedName>
        <fullName evidence="9">Cysteine--tRNA ligase</fullName>
        <ecNumber evidence="9">6.1.1.16</ecNumber>
    </recommendedName>
    <alternativeName>
        <fullName evidence="9">Cysteinyl-tRNA synthetase</fullName>
        <shortName evidence="9">CysRS</shortName>
    </alternativeName>
</protein>
<feature type="binding site" evidence="9">
    <location>
        <position position="273"/>
    </location>
    <ligand>
        <name>ATP</name>
        <dbReference type="ChEBI" id="CHEBI:30616"/>
    </ligand>
</feature>
<dbReference type="RefSeq" id="WP_228615152.1">
    <property type="nucleotide sequence ID" value="NZ_QEFP02000004.1"/>
</dbReference>
<dbReference type="Gene3D" id="1.20.120.1910">
    <property type="entry name" value="Cysteine-tRNA ligase, C-terminal anti-codon recognition domain"/>
    <property type="match status" value="1"/>
</dbReference>
<evidence type="ECO:0000259" key="10">
    <source>
        <dbReference type="Pfam" id="PF01406"/>
    </source>
</evidence>
<keyword evidence="9" id="KW-0963">Cytoplasm</keyword>
<evidence type="ECO:0000256" key="1">
    <source>
        <dbReference type="ARBA" id="ARBA00022598"/>
    </source>
</evidence>
<evidence type="ECO:0000313" key="11">
    <source>
        <dbReference type="EMBL" id="MCC5446923.1"/>
    </source>
</evidence>
<organism evidence="12">
    <name type="scientific">Nanobsidianus stetteri</name>
    <dbReference type="NCBI Taxonomy" id="1294122"/>
    <lineage>
        <taxon>Archaea</taxon>
        <taxon>Nanobdellota</taxon>
        <taxon>Candidatus Nanoarchaeia</taxon>
        <taxon>Nanoarchaeales</taxon>
        <taxon>Nanopusillaceae</taxon>
        <taxon>Candidatus Nanobsidianus</taxon>
    </lineage>
</organism>
<reference evidence="11" key="4">
    <citation type="submission" date="2021-11" db="EMBL/GenBank/DDBJ databases">
        <authorList>
            <person name="Munson-Mcgee J."/>
            <person name="Field E."/>
            <person name="Bateson M."/>
            <person name="Rooney C."/>
            <person name="Stepanauskas R."/>
            <person name="Young M."/>
        </authorList>
    </citation>
    <scope>NUCLEOTIDE SEQUENCE</scope>
    <source>
        <strain evidence="11">SCGC AB-777_F03</strain>
    </source>
</reference>
<dbReference type="AlphaFoldDB" id="A0A2T9WM72"/>
<feature type="binding site" evidence="9">
    <location>
        <position position="32"/>
    </location>
    <ligand>
        <name>Zn(2+)</name>
        <dbReference type="ChEBI" id="CHEBI:29105"/>
    </ligand>
</feature>
<name>A0A2T9WM72_NANST</name>
<sequence length="478" mass="57266">MPIGVIYIYNTLTKKKEIFEPIEYPFVKIYHCGITPYDTSHIGHLRSEISLDIIRRIFRYFGYIDIAISNFTDIDDKIIKRARELNLLNDWQKIPEEYIKYHLEQIKRLNNLPFYINPRVTTHINDIVDFIKDLINKGYAYKGKYSIYYDIDKYPYYGQLSGTKKEQWEQETEFLEDKKHPYDFALWKFKKEDEPYWNTEIGEGRPGWHIECSTMSSKYLGPQFDIHSGGQDLIFPHHENEIAQSEARFNTHPWVKYWLHFGFIKIKGEKMSKSLGNIIPAKEFLDKYGEDITRFYIGSYHYREPIDINEESINQAKENYRYITSTIKTIVNEINSLDRTFYLDDNKIKIWKELLNYEKEFINSIKDDFNTREATRILLEATNYINKNVIGSETFTLYITSYNFYNIASRIYGLWEDIFYGKESKENLTNILLNIIIDVRNELRKNKNYELSDKIREELRKIGIDLLDQGNKTIYRFI</sequence>
<dbReference type="Pfam" id="PF01406">
    <property type="entry name" value="tRNA-synt_1e"/>
    <property type="match status" value="1"/>
</dbReference>
<dbReference type="SUPFAM" id="SSF52374">
    <property type="entry name" value="Nucleotidylyl transferase"/>
    <property type="match status" value="1"/>
</dbReference>
<dbReference type="Gene3D" id="3.40.50.620">
    <property type="entry name" value="HUPs"/>
    <property type="match status" value="1"/>
</dbReference>
<dbReference type="EMBL" id="QEFP01000001">
    <property type="protein sequence ID" value="PVU68933.1"/>
    <property type="molecule type" value="Genomic_DNA"/>
</dbReference>
<accession>A0A2T9WM72</accession>
<dbReference type="GO" id="GO:0004817">
    <property type="term" value="F:cysteine-tRNA ligase activity"/>
    <property type="evidence" value="ECO:0007669"/>
    <property type="project" value="UniProtKB-UniRule"/>
</dbReference>
<dbReference type="SUPFAM" id="SSF47323">
    <property type="entry name" value="Anticodon-binding domain of a subclass of class I aminoacyl-tRNA synthetases"/>
    <property type="match status" value="1"/>
</dbReference>
<dbReference type="PANTHER" id="PTHR10890">
    <property type="entry name" value="CYSTEINYL-TRNA SYNTHETASE"/>
    <property type="match status" value="1"/>
</dbReference>
<dbReference type="InterPro" id="IPR014729">
    <property type="entry name" value="Rossmann-like_a/b/a_fold"/>
</dbReference>
<proteinExistence type="inferred from homology"/>
<feature type="binding site" evidence="9">
    <location>
        <position position="212"/>
    </location>
    <ligand>
        <name>Zn(2+)</name>
        <dbReference type="ChEBI" id="CHEBI:29105"/>
    </ligand>
</feature>
<comment type="caution">
    <text evidence="12">The sequence shown here is derived from an EMBL/GenBank/DDBJ whole genome shotgun (WGS) entry which is preliminary data.</text>
</comment>
<gene>
    <name evidence="9 11" type="primary">cysS</name>
    <name evidence="11" type="ORF">DDW03_000710</name>
    <name evidence="12" type="ORF">DDW03_00180</name>
</gene>
<feature type="short sequence motif" description="'KMSKS' region" evidence="9">
    <location>
        <begin position="270"/>
        <end position="274"/>
    </location>
</feature>
<keyword evidence="5 9" id="KW-0067">ATP-binding</keyword>
<evidence type="ECO:0000256" key="2">
    <source>
        <dbReference type="ARBA" id="ARBA00022723"/>
    </source>
</evidence>
<dbReference type="GO" id="GO:0008270">
    <property type="term" value="F:zinc ion binding"/>
    <property type="evidence" value="ECO:0007669"/>
    <property type="project" value="UniProtKB-UniRule"/>
</dbReference>
<keyword evidence="4 9" id="KW-0862">Zinc</keyword>
<feature type="short sequence motif" description="'HIGH' region" evidence="9">
    <location>
        <begin position="34"/>
        <end position="44"/>
    </location>
</feature>
<comment type="catalytic activity">
    <reaction evidence="8 9">
        <text>tRNA(Cys) + L-cysteine + ATP = L-cysteinyl-tRNA(Cys) + AMP + diphosphate</text>
        <dbReference type="Rhea" id="RHEA:17773"/>
        <dbReference type="Rhea" id="RHEA-COMP:9661"/>
        <dbReference type="Rhea" id="RHEA-COMP:9679"/>
        <dbReference type="ChEBI" id="CHEBI:30616"/>
        <dbReference type="ChEBI" id="CHEBI:33019"/>
        <dbReference type="ChEBI" id="CHEBI:35235"/>
        <dbReference type="ChEBI" id="CHEBI:78442"/>
        <dbReference type="ChEBI" id="CHEBI:78517"/>
        <dbReference type="ChEBI" id="CHEBI:456215"/>
        <dbReference type="EC" id="6.1.1.16"/>
    </reaction>
</comment>
<evidence type="ECO:0000256" key="3">
    <source>
        <dbReference type="ARBA" id="ARBA00022741"/>
    </source>
</evidence>
<evidence type="ECO:0000256" key="8">
    <source>
        <dbReference type="ARBA" id="ARBA00047398"/>
    </source>
</evidence>
<dbReference type="NCBIfam" id="TIGR00435">
    <property type="entry name" value="cysS"/>
    <property type="match status" value="1"/>
</dbReference>
<keyword evidence="3 9" id="KW-0547">Nucleotide-binding</keyword>
<comment type="similarity">
    <text evidence="9">Belongs to the class-I aminoacyl-tRNA synthetase family.</text>
</comment>
<dbReference type="PANTHER" id="PTHR10890:SF3">
    <property type="entry name" value="CYSTEINE--TRNA LIGASE, CYTOPLASMIC"/>
    <property type="match status" value="1"/>
</dbReference>
<dbReference type="Proteomes" id="UP000245509">
    <property type="component" value="Unassembled WGS sequence"/>
</dbReference>
<comment type="subcellular location">
    <subcellularLocation>
        <location evidence="9">Cytoplasm</location>
    </subcellularLocation>
</comment>
<dbReference type="EMBL" id="QEFP02000004">
    <property type="protein sequence ID" value="MCC5446923.1"/>
    <property type="molecule type" value="Genomic_DNA"/>
</dbReference>
<keyword evidence="2 9" id="KW-0479">Metal-binding</keyword>
<feature type="binding site" evidence="9">
    <location>
        <position position="237"/>
    </location>
    <ligand>
        <name>Zn(2+)</name>
        <dbReference type="ChEBI" id="CHEBI:29105"/>
    </ligand>
</feature>
<dbReference type="InterPro" id="IPR032678">
    <property type="entry name" value="tRNA-synt_1_cat_dom"/>
</dbReference>
<comment type="cofactor">
    <cofactor evidence="9">
        <name>Zn(2+)</name>
        <dbReference type="ChEBI" id="CHEBI:29105"/>
    </cofactor>
    <text evidence="9">Binds 1 zinc ion per subunit.</text>
</comment>
<dbReference type="GO" id="GO:0006423">
    <property type="term" value="P:cysteinyl-tRNA aminoacylation"/>
    <property type="evidence" value="ECO:0007669"/>
    <property type="project" value="UniProtKB-UniRule"/>
</dbReference>
<dbReference type="HAMAP" id="MF_00041">
    <property type="entry name" value="Cys_tRNA_synth"/>
    <property type="match status" value="1"/>
</dbReference>
<reference evidence="11" key="3">
    <citation type="submission" date="2017-05" db="EMBL/GenBank/DDBJ databases">
        <authorList>
            <person name="Munson-Mcgee J.H."/>
        </authorList>
    </citation>
    <scope>NUCLEOTIDE SEQUENCE</scope>
    <source>
        <strain evidence="11">SCGC AB-777_F03</strain>
    </source>
</reference>
<dbReference type="InterPro" id="IPR009080">
    <property type="entry name" value="tRNAsynth_Ia_anticodon-bd"/>
</dbReference>
<feature type="binding site" evidence="9">
    <location>
        <position position="241"/>
    </location>
    <ligand>
        <name>Zn(2+)</name>
        <dbReference type="ChEBI" id="CHEBI:29105"/>
    </ligand>
</feature>
<dbReference type="EC" id="6.1.1.16" evidence="9"/>
<evidence type="ECO:0000256" key="9">
    <source>
        <dbReference type="HAMAP-Rule" id="MF_00041"/>
    </source>
</evidence>
<dbReference type="InterPro" id="IPR015803">
    <property type="entry name" value="Cys-tRNA-ligase"/>
</dbReference>
<keyword evidence="7 9" id="KW-0030">Aminoacyl-tRNA synthetase</keyword>
<keyword evidence="6 9" id="KW-0648">Protein biosynthesis</keyword>